<dbReference type="PANTHER" id="PTHR44167">
    <property type="entry name" value="OVARIAN-SPECIFIC SERINE/THREONINE-PROTEIN KINASE LOK-RELATED"/>
    <property type="match status" value="1"/>
</dbReference>
<sequence>MNAEQDWGALLDRDGRPGDDADAAYDREYADGDGGSKSVVFKSGQGSTTGLSEFCSMTSLRLSEIGDGAGGDPDHVPAYGEGHEINDVNTGKALYVVEKLLGSGAFSDVYLTVRNGRHFAMKCLKLDPNDFSRYDRAEFGLCREASLLLGLPAHGNIVCLRYVYADREASGSSVGRFLVFTDAVSGSRELSTAVDDGSLLDGEPAERRVLQVGHQLAVAVHHVNAHGILHQDVKPDNCLIFFDGDDGVTVKLLDFGMATRGNGAGAELRCRLSGFSPGYESPDIVRLLGSLKRERSEATFKEKLAASSLSVAQHDLWSYAITLLKLWEAFAGVSPATTRSNASGSRARARLDALPEAAVPAEVRKLLRTCLDADADLRPPSLETPRDVCEALLPARLRRPRAEEPGGGDDLRAAAHNNLAVHMTALATKGIAHDVMLHEADKLYAQAIALEPAVSLFHANRAFLSCQLNRPEAAIASCEEALRLEGETPVYMTNLGTALLLRTEAFNPPSRVYERVLQRRAEAAEAARLEAKVRRFNFGAKAHPKSSDNQLKEKRTPKKSIIGGEALLDAALEDDYAKEHRDYLTRRRENQVLAFAAFHRAVQLNPDHHAAFKGVAMAVPGAVHIGFRDFRASDAVPYVMLGDVLLKYGAKRRAASAEVLVTQAQNVDFHIPFDHAACLDFAKACYERAARVILEDPERSVGSRAAFLGVSVNKELGDQRQQTLTHIARRVSKVYRLRAAHALAKGDLLRALKHTATAAAKYGAPRTSASKPAKVAPLEKDK</sequence>
<dbReference type="InterPro" id="IPR011990">
    <property type="entry name" value="TPR-like_helical_dom_sf"/>
</dbReference>
<evidence type="ECO:0000313" key="6">
    <source>
        <dbReference type="EMBL" id="KAK7241814.1"/>
    </source>
</evidence>
<dbReference type="InterPro" id="IPR008271">
    <property type="entry name" value="Ser/Thr_kinase_AS"/>
</dbReference>
<accession>A0ABR1FZY7</accession>
<feature type="region of interest" description="Disordered" evidence="4">
    <location>
        <begin position="1"/>
        <end position="37"/>
    </location>
</feature>
<dbReference type="SUPFAM" id="SSF56112">
    <property type="entry name" value="Protein kinase-like (PK-like)"/>
    <property type="match status" value="1"/>
</dbReference>
<keyword evidence="6" id="KW-0418">Kinase</keyword>
<dbReference type="InterPro" id="IPR017441">
    <property type="entry name" value="Protein_kinase_ATP_BS"/>
</dbReference>
<dbReference type="InterPro" id="IPR000719">
    <property type="entry name" value="Prot_kinase_dom"/>
</dbReference>
<feature type="binding site" evidence="3">
    <location>
        <position position="122"/>
    </location>
    <ligand>
        <name>ATP</name>
        <dbReference type="ChEBI" id="CHEBI:30616"/>
    </ligand>
</feature>
<dbReference type="PROSITE" id="PS00108">
    <property type="entry name" value="PROTEIN_KINASE_ST"/>
    <property type="match status" value="1"/>
</dbReference>
<gene>
    <name evidence="6" type="ORF">SO694_00019161</name>
</gene>
<dbReference type="EMBL" id="JBBJCI010000152">
    <property type="protein sequence ID" value="KAK7241814.1"/>
    <property type="molecule type" value="Genomic_DNA"/>
</dbReference>
<evidence type="ECO:0000256" key="2">
    <source>
        <dbReference type="ARBA" id="ARBA00022840"/>
    </source>
</evidence>
<dbReference type="SUPFAM" id="SSF48452">
    <property type="entry name" value="TPR-like"/>
    <property type="match status" value="1"/>
</dbReference>
<dbReference type="Gene3D" id="1.10.510.10">
    <property type="entry name" value="Transferase(Phosphotransferase) domain 1"/>
    <property type="match status" value="1"/>
</dbReference>
<keyword evidence="7" id="KW-1185">Reference proteome</keyword>
<dbReference type="GO" id="GO:0016301">
    <property type="term" value="F:kinase activity"/>
    <property type="evidence" value="ECO:0007669"/>
    <property type="project" value="UniProtKB-KW"/>
</dbReference>
<protein>
    <submittedName>
        <fullName evidence="6">Protein serine/threonine kinase</fullName>
    </submittedName>
</protein>
<keyword evidence="2 3" id="KW-0067">ATP-binding</keyword>
<dbReference type="SMART" id="SM00220">
    <property type="entry name" value="S_TKc"/>
    <property type="match status" value="1"/>
</dbReference>
<evidence type="ECO:0000256" key="3">
    <source>
        <dbReference type="PROSITE-ProRule" id="PRU10141"/>
    </source>
</evidence>
<dbReference type="PROSITE" id="PS50011">
    <property type="entry name" value="PROTEIN_KINASE_DOM"/>
    <property type="match status" value="1"/>
</dbReference>
<dbReference type="Gene3D" id="3.30.200.20">
    <property type="entry name" value="Phosphorylase Kinase, domain 1"/>
    <property type="match status" value="1"/>
</dbReference>
<proteinExistence type="predicted"/>
<dbReference type="Gene3D" id="1.25.40.10">
    <property type="entry name" value="Tetratricopeptide repeat domain"/>
    <property type="match status" value="1"/>
</dbReference>
<dbReference type="InterPro" id="IPR011009">
    <property type="entry name" value="Kinase-like_dom_sf"/>
</dbReference>
<keyword evidence="6" id="KW-0808">Transferase</keyword>
<evidence type="ECO:0000259" key="5">
    <source>
        <dbReference type="PROSITE" id="PS50011"/>
    </source>
</evidence>
<dbReference type="PROSITE" id="PS00107">
    <property type="entry name" value="PROTEIN_KINASE_ATP"/>
    <property type="match status" value="1"/>
</dbReference>
<evidence type="ECO:0000256" key="1">
    <source>
        <dbReference type="ARBA" id="ARBA00022741"/>
    </source>
</evidence>
<dbReference type="Proteomes" id="UP001363151">
    <property type="component" value="Unassembled WGS sequence"/>
</dbReference>
<dbReference type="Pfam" id="PF00069">
    <property type="entry name" value="Pkinase"/>
    <property type="match status" value="1"/>
</dbReference>
<organism evidence="6 7">
    <name type="scientific">Aureococcus anophagefferens</name>
    <name type="common">Harmful bloom alga</name>
    <dbReference type="NCBI Taxonomy" id="44056"/>
    <lineage>
        <taxon>Eukaryota</taxon>
        <taxon>Sar</taxon>
        <taxon>Stramenopiles</taxon>
        <taxon>Ochrophyta</taxon>
        <taxon>Pelagophyceae</taxon>
        <taxon>Pelagomonadales</taxon>
        <taxon>Pelagomonadaceae</taxon>
        <taxon>Aureococcus</taxon>
    </lineage>
</organism>
<keyword evidence="1 3" id="KW-0547">Nucleotide-binding</keyword>
<reference evidence="6 7" key="1">
    <citation type="submission" date="2024-03" db="EMBL/GenBank/DDBJ databases">
        <title>Aureococcus anophagefferens CCMP1851 and Kratosvirus quantuckense: Draft genome of a second virus-susceptible host strain in the model system.</title>
        <authorList>
            <person name="Chase E."/>
            <person name="Truchon A.R."/>
            <person name="Schepens W."/>
            <person name="Wilhelm S.W."/>
        </authorList>
    </citation>
    <scope>NUCLEOTIDE SEQUENCE [LARGE SCALE GENOMIC DNA]</scope>
    <source>
        <strain evidence="6 7">CCMP1851</strain>
    </source>
</reference>
<feature type="compositionally biased region" description="Basic and acidic residues" evidence="4">
    <location>
        <begin position="11"/>
        <end position="30"/>
    </location>
</feature>
<evidence type="ECO:0000313" key="7">
    <source>
        <dbReference type="Proteomes" id="UP001363151"/>
    </source>
</evidence>
<feature type="domain" description="Protein kinase" evidence="5">
    <location>
        <begin position="95"/>
        <end position="393"/>
    </location>
</feature>
<evidence type="ECO:0000256" key="4">
    <source>
        <dbReference type="SAM" id="MobiDB-lite"/>
    </source>
</evidence>
<comment type="caution">
    <text evidence="6">The sequence shown here is derived from an EMBL/GenBank/DDBJ whole genome shotgun (WGS) entry which is preliminary data.</text>
</comment>
<name>A0ABR1FZY7_AURAN</name>
<feature type="region of interest" description="Disordered" evidence="4">
    <location>
        <begin position="762"/>
        <end position="782"/>
    </location>
</feature>
<dbReference type="PANTHER" id="PTHR44167:SF25">
    <property type="entry name" value="PROTEIN KINASE DOMAIN CONTAINING PROTEIN"/>
    <property type="match status" value="1"/>
</dbReference>